<dbReference type="AlphaFoldDB" id="A0A815EN47"/>
<evidence type="ECO:0000259" key="2">
    <source>
        <dbReference type="PROSITE" id="PS51253"/>
    </source>
</evidence>
<dbReference type="InterPro" id="IPR009057">
    <property type="entry name" value="Homeodomain-like_sf"/>
</dbReference>
<keyword evidence="1" id="KW-0238">DNA-binding</keyword>
<name>A0A815EN47_9BILA</name>
<dbReference type="Pfam" id="PF03221">
    <property type="entry name" value="HTH_Tnp_Tc5"/>
    <property type="match status" value="1"/>
</dbReference>
<dbReference type="PANTHER" id="PTHR19303">
    <property type="entry name" value="TRANSPOSON"/>
    <property type="match status" value="1"/>
</dbReference>
<dbReference type="PROSITE" id="PS51253">
    <property type="entry name" value="HTH_CENPB"/>
    <property type="match status" value="1"/>
</dbReference>
<dbReference type="GO" id="GO:0005634">
    <property type="term" value="C:nucleus"/>
    <property type="evidence" value="ECO:0007669"/>
    <property type="project" value="TreeGrafter"/>
</dbReference>
<feature type="domain" description="HTH CENPB-type" evidence="2">
    <location>
        <begin position="46"/>
        <end position="119"/>
    </location>
</feature>
<dbReference type="InterPro" id="IPR050863">
    <property type="entry name" value="CenT-Element_Derived"/>
</dbReference>
<dbReference type="InterPro" id="IPR006600">
    <property type="entry name" value="HTH_CenpB_DNA-bd_dom"/>
</dbReference>
<accession>A0A815EN47</accession>
<dbReference type="PANTHER" id="PTHR19303:SF73">
    <property type="entry name" value="PROTEIN PDC2"/>
    <property type="match status" value="1"/>
</dbReference>
<dbReference type="SUPFAM" id="SSF46689">
    <property type="entry name" value="Homeodomain-like"/>
    <property type="match status" value="2"/>
</dbReference>
<evidence type="ECO:0000313" key="4">
    <source>
        <dbReference type="Proteomes" id="UP000663834"/>
    </source>
</evidence>
<dbReference type="Gene3D" id="1.10.10.60">
    <property type="entry name" value="Homeodomain-like"/>
    <property type="match status" value="2"/>
</dbReference>
<evidence type="ECO:0000256" key="1">
    <source>
        <dbReference type="ARBA" id="ARBA00023125"/>
    </source>
</evidence>
<dbReference type="EMBL" id="CAJNOW010001435">
    <property type="protein sequence ID" value="CAF1317513.1"/>
    <property type="molecule type" value="Genomic_DNA"/>
</dbReference>
<organism evidence="3 4">
    <name type="scientific">Rotaria magnacalcarata</name>
    <dbReference type="NCBI Taxonomy" id="392030"/>
    <lineage>
        <taxon>Eukaryota</taxon>
        <taxon>Metazoa</taxon>
        <taxon>Spiralia</taxon>
        <taxon>Gnathifera</taxon>
        <taxon>Rotifera</taxon>
        <taxon>Eurotatoria</taxon>
        <taxon>Bdelloidea</taxon>
        <taxon>Philodinida</taxon>
        <taxon>Philodinidae</taxon>
        <taxon>Rotaria</taxon>
    </lineage>
</organism>
<sequence>MCHRKALTLEEKVALIKDNQNDHGLSVRQLADNYKISKSSTANILRRSEEFLADYSLNSNKGIKRKLKDENRQKKSMKLSSNEKARQVAEQLGYTTEKFKASNGWLEKFRNRHTISFRTINGESASVDDSTVEEWTQRLSTILDGFNENDVFNAAETGLFYRATPDRSLVLSKEECKCGKKSKERLTVLLCSNLTGTEKLKPVVIAQTADQISITVLDAIKWIDLSWENVTENTIRNGFRAAGFIYPTSTSSSSMMNMDIIIETDIESNNSDNPLQQLELLLAHIDIGGPQLTAAEFVEMDSCIPTFNECDDYGHLKSSIQVTQDGNEEEEDAFVEKPPNLPEALEIMRRLHLFASIEQPQSHNLIYDLESQLTDIYLDSIAVK</sequence>
<evidence type="ECO:0000313" key="3">
    <source>
        <dbReference type="EMBL" id="CAF1317513.1"/>
    </source>
</evidence>
<dbReference type="Proteomes" id="UP000663834">
    <property type="component" value="Unassembled WGS sequence"/>
</dbReference>
<comment type="caution">
    <text evidence="3">The sequence shown here is derived from an EMBL/GenBank/DDBJ whole genome shotgun (WGS) entry which is preliminary data.</text>
</comment>
<gene>
    <name evidence="3" type="ORF">KQP761_LOCUS5574</name>
</gene>
<dbReference type="OrthoDB" id="9909311at2759"/>
<dbReference type="InterPro" id="IPR004875">
    <property type="entry name" value="DDE_SF_endonuclease_dom"/>
</dbReference>
<reference evidence="3" key="1">
    <citation type="submission" date="2021-02" db="EMBL/GenBank/DDBJ databases">
        <authorList>
            <person name="Nowell W R."/>
        </authorList>
    </citation>
    <scope>NUCLEOTIDE SEQUENCE</scope>
</reference>
<dbReference type="GO" id="GO:0003677">
    <property type="term" value="F:DNA binding"/>
    <property type="evidence" value="ECO:0007669"/>
    <property type="project" value="UniProtKB-KW"/>
</dbReference>
<dbReference type="Pfam" id="PF03184">
    <property type="entry name" value="DDE_1"/>
    <property type="match status" value="1"/>
</dbReference>
<protein>
    <recommendedName>
        <fullName evidence="2">HTH CENPB-type domain-containing protein</fullName>
    </recommendedName>
</protein>
<proteinExistence type="predicted"/>